<keyword evidence="4" id="KW-0804">Transcription</keyword>
<dbReference type="FunFam" id="1.10.10.60:FF:000007">
    <property type="entry name" value="Two-component response regulator"/>
    <property type="match status" value="1"/>
</dbReference>
<dbReference type="InterPro" id="IPR001005">
    <property type="entry name" value="SANT/Myb"/>
</dbReference>
<dbReference type="KEGG" id="bdi:100821188"/>
<gene>
    <name evidence="9" type="primary">LOC100821188</name>
    <name evidence="8" type="ORF">BRADI_2g08287v3</name>
</gene>
<reference evidence="8 9" key="1">
    <citation type="journal article" date="2010" name="Nature">
        <title>Genome sequencing and analysis of the model grass Brachypodium distachyon.</title>
        <authorList>
            <consortium name="International Brachypodium Initiative"/>
        </authorList>
    </citation>
    <scope>NUCLEOTIDE SEQUENCE [LARGE SCALE GENOMIC DNA]</scope>
    <source>
        <strain evidence="8 9">Bd21</strain>
    </source>
</reference>
<dbReference type="InterPro" id="IPR044825">
    <property type="entry name" value="GLK1/2-like"/>
</dbReference>
<keyword evidence="10" id="KW-1185">Reference proteome</keyword>
<evidence type="ECO:0000256" key="6">
    <source>
        <dbReference type="SAM" id="MobiDB-lite"/>
    </source>
</evidence>
<name>A0A0Q3FVQ9_BRADI</name>
<sequence length="522" mass="55640">MLEVASLRSPKADQVFGLGLGGDHSHVGLGFPESGGVDDDDFLLDFIDFSTCDMPFFHVDGDILPDLEVDSADLLALDFASSSSPDEPSLEDGRWGSAVDDEAVTKAMEVGVEAELGGDSMDMELPRDENHKDEKLEVLLEDEKDEKKHNNNVVAGDEAVSSAVTSTEDSAAAAASDNKSSSASAEGQSKRTSTKTPSAAVAGKSSHGRRKVKVDWTPELHRRFVQAVEQLGIDKAVPSRILELMGNEYSLTRHNIASHLQKYRSHRKHLMAREAEAASWTQKRQMYAAAAGVAPRKPDGAAAGPWVVPTIGFPPPGTMPPPPPPTAHHPGAQPPPFCRPLHVWGHPSAAAGVDAPAHPQMLPIWPRHLAPPPAWAHQPPVDPAYWHQQYNAARKWGPQAVTQGTPCGPPPMPPPAMMQRFAAPVPGMMPHPMYRPIPPPVVPSPAPPSNIKLAGLPLQLDAHPSKESIDAAIGDVLVKPWLPLPLGLKPPSLDSVMTELHKQGIPKVPPATTTASGGATTG</sequence>
<feature type="domain" description="HTH myb-type" evidence="7">
    <location>
        <begin position="208"/>
        <end position="268"/>
    </location>
</feature>
<evidence type="ECO:0000313" key="10">
    <source>
        <dbReference type="Proteomes" id="UP000008810"/>
    </source>
</evidence>
<dbReference type="FunCoup" id="A0A0Q3FVQ9">
    <property type="interactions" value="574"/>
</dbReference>
<protein>
    <recommendedName>
        <fullName evidence="7">HTH myb-type domain-containing protein</fullName>
    </recommendedName>
</protein>
<evidence type="ECO:0000256" key="2">
    <source>
        <dbReference type="ARBA" id="ARBA00023015"/>
    </source>
</evidence>
<dbReference type="InterPro" id="IPR009057">
    <property type="entry name" value="Homeodomain-like_sf"/>
</dbReference>
<comment type="subcellular location">
    <subcellularLocation>
        <location evidence="1">Nucleus</location>
    </subcellularLocation>
</comment>
<dbReference type="PANTHER" id="PTHR31312:SF1">
    <property type="entry name" value="TRANSCRIPTION ACTIVATOR GLK1"/>
    <property type="match status" value="1"/>
</dbReference>
<evidence type="ECO:0000313" key="9">
    <source>
        <dbReference type="EnsemblPlants" id="KQK03504"/>
    </source>
</evidence>
<dbReference type="Gramene" id="KQK03504">
    <property type="protein sequence ID" value="KQK03504"/>
    <property type="gene ID" value="BRADI_2g08287v3"/>
</dbReference>
<reference evidence="8" key="2">
    <citation type="submission" date="2017-06" db="EMBL/GenBank/DDBJ databases">
        <title>WGS assembly of Brachypodium distachyon.</title>
        <authorList>
            <consortium name="The International Brachypodium Initiative"/>
            <person name="Lucas S."/>
            <person name="Harmon-Smith M."/>
            <person name="Lail K."/>
            <person name="Tice H."/>
            <person name="Grimwood J."/>
            <person name="Bruce D."/>
            <person name="Barry K."/>
            <person name="Shu S."/>
            <person name="Lindquist E."/>
            <person name="Wang M."/>
            <person name="Pitluck S."/>
            <person name="Vogel J.P."/>
            <person name="Garvin D.F."/>
            <person name="Mockler T.C."/>
            <person name="Schmutz J."/>
            <person name="Rokhsar D."/>
            <person name="Bevan M.W."/>
        </authorList>
    </citation>
    <scope>NUCLEOTIDE SEQUENCE</scope>
    <source>
        <strain evidence="8">Bd21</strain>
    </source>
</reference>
<dbReference type="Gene3D" id="1.10.10.60">
    <property type="entry name" value="Homeodomain-like"/>
    <property type="match status" value="1"/>
</dbReference>
<keyword evidence="5" id="KW-0539">Nucleus</keyword>
<evidence type="ECO:0000256" key="1">
    <source>
        <dbReference type="ARBA" id="ARBA00004123"/>
    </source>
</evidence>
<dbReference type="EMBL" id="CM000881">
    <property type="protein sequence ID" value="KQK03504.1"/>
    <property type="molecule type" value="Genomic_DNA"/>
</dbReference>
<dbReference type="InterPro" id="IPR006447">
    <property type="entry name" value="Myb_dom_plants"/>
</dbReference>
<dbReference type="Pfam" id="PF00249">
    <property type="entry name" value="Myb_DNA-binding"/>
    <property type="match status" value="1"/>
</dbReference>
<feature type="region of interest" description="Disordered" evidence="6">
    <location>
        <begin position="141"/>
        <end position="211"/>
    </location>
</feature>
<evidence type="ECO:0000313" key="8">
    <source>
        <dbReference type="EMBL" id="KQK03504.1"/>
    </source>
</evidence>
<evidence type="ECO:0000256" key="4">
    <source>
        <dbReference type="ARBA" id="ARBA00023163"/>
    </source>
</evidence>
<dbReference type="EnsemblPlants" id="KQK03504">
    <property type="protein sequence ID" value="KQK03504"/>
    <property type="gene ID" value="BRADI_2g08287v3"/>
</dbReference>
<dbReference type="AlphaFoldDB" id="A0A0Q3FVQ9"/>
<dbReference type="RefSeq" id="XP_003565554.1">
    <property type="nucleotide sequence ID" value="XM_003565506.4"/>
</dbReference>
<dbReference type="SUPFAM" id="SSF46689">
    <property type="entry name" value="Homeodomain-like"/>
    <property type="match status" value="1"/>
</dbReference>
<dbReference type="Proteomes" id="UP000008810">
    <property type="component" value="Chromosome 2"/>
</dbReference>
<dbReference type="PANTHER" id="PTHR31312">
    <property type="entry name" value="TRANSCRIPTION ACTIVATOR GLK1"/>
    <property type="match status" value="1"/>
</dbReference>
<feature type="compositionally biased region" description="Low complexity" evidence="6">
    <location>
        <begin position="151"/>
        <end position="186"/>
    </location>
</feature>
<organism evidence="8">
    <name type="scientific">Brachypodium distachyon</name>
    <name type="common">Purple false brome</name>
    <name type="synonym">Trachynia distachya</name>
    <dbReference type="NCBI Taxonomy" id="15368"/>
    <lineage>
        <taxon>Eukaryota</taxon>
        <taxon>Viridiplantae</taxon>
        <taxon>Streptophyta</taxon>
        <taxon>Embryophyta</taxon>
        <taxon>Tracheophyta</taxon>
        <taxon>Spermatophyta</taxon>
        <taxon>Magnoliopsida</taxon>
        <taxon>Liliopsida</taxon>
        <taxon>Poales</taxon>
        <taxon>Poaceae</taxon>
        <taxon>BOP clade</taxon>
        <taxon>Pooideae</taxon>
        <taxon>Stipodae</taxon>
        <taxon>Brachypodieae</taxon>
        <taxon>Brachypodium</taxon>
    </lineage>
</organism>
<evidence type="ECO:0000259" key="7">
    <source>
        <dbReference type="PROSITE" id="PS51294"/>
    </source>
</evidence>
<dbReference type="InterPro" id="IPR017930">
    <property type="entry name" value="Myb_dom"/>
</dbReference>
<dbReference type="PROSITE" id="PS51294">
    <property type="entry name" value="HTH_MYB"/>
    <property type="match status" value="1"/>
</dbReference>
<dbReference type="GO" id="GO:0045893">
    <property type="term" value="P:positive regulation of DNA-templated transcription"/>
    <property type="evidence" value="ECO:0000318"/>
    <property type="project" value="GO_Central"/>
</dbReference>
<dbReference type="NCBIfam" id="TIGR01557">
    <property type="entry name" value="myb_SHAQKYF"/>
    <property type="match status" value="1"/>
</dbReference>
<reference evidence="9" key="3">
    <citation type="submission" date="2018-08" db="UniProtKB">
        <authorList>
            <consortium name="EnsemblPlants"/>
        </authorList>
    </citation>
    <scope>IDENTIFICATION</scope>
    <source>
        <strain evidence="9">cv. Bd21</strain>
    </source>
</reference>
<dbReference type="STRING" id="15368.A0A0Q3FVQ9"/>
<keyword evidence="3" id="KW-0238">DNA-binding</keyword>
<dbReference type="GO" id="GO:0000976">
    <property type="term" value="F:transcription cis-regulatory region binding"/>
    <property type="evidence" value="ECO:0000318"/>
    <property type="project" value="GO_Central"/>
</dbReference>
<dbReference type="GeneID" id="100821188"/>
<dbReference type="GO" id="GO:0005634">
    <property type="term" value="C:nucleus"/>
    <property type="evidence" value="ECO:0000318"/>
    <property type="project" value="GO_Central"/>
</dbReference>
<proteinExistence type="predicted"/>
<dbReference type="GO" id="GO:0003700">
    <property type="term" value="F:DNA-binding transcription factor activity"/>
    <property type="evidence" value="ECO:0000318"/>
    <property type="project" value="GO_Central"/>
</dbReference>
<dbReference type="OrthoDB" id="60033at2759"/>
<evidence type="ECO:0000256" key="3">
    <source>
        <dbReference type="ARBA" id="ARBA00023125"/>
    </source>
</evidence>
<evidence type="ECO:0000256" key="5">
    <source>
        <dbReference type="ARBA" id="ARBA00023242"/>
    </source>
</evidence>
<dbReference type="ExpressionAtlas" id="A0A0Q3FVQ9">
    <property type="expression patterns" value="baseline and differential"/>
</dbReference>
<accession>A0A0Q3FVQ9</accession>
<keyword evidence="2" id="KW-0805">Transcription regulation</keyword>